<dbReference type="InterPro" id="IPR003961">
    <property type="entry name" value="FN3_dom"/>
</dbReference>
<dbReference type="GO" id="GO:0070593">
    <property type="term" value="P:dendrite self-avoidance"/>
    <property type="evidence" value="ECO:0007669"/>
    <property type="project" value="TreeGrafter"/>
</dbReference>
<evidence type="ECO:0000256" key="3">
    <source>
        <dbReference type="ARBA" id="ARBA00022729"/>
    </source>
</evidence>
<dbReference type="AlphaFoldDB" id="A0A210PTM7"/>
<evidence type="ECO:0000259" key="14">
    <source>
        <dbReference type="PROSITE" id="PS50835"/>
    </source>
</evidence>
<feature type="domain" description="Fibronectin type-III" evidence="15">
    <location>
        <begin position="621"/>
        <end position="734"/>
    </location>
</feature>
<dbReference type="InterPro" id="IPR013098">
    <property type="entry name" value="Ig_I-set"/>
</dbReference>
<feature type="domain" description="Ig-like" evidence="14">
    <location>
        <begin position="220"/>
        <end position="308"/>
    </location>
</feature>
<evidence type="ECO:0000256" key="9">
    <source>
        <dbReference type="ARBA" id="ARBA00023180"/>
    </source>
</evidence>
<dbReference type="InterPro" id="IPR036179">
    <property type="entry name" value="Ig-like_dom_sf"/>
</dbReference>
<dbReference type="PRINTS" id="PR01838">
    <property type="entry name" value="NCAMFAMILY"/>
</dbReference>
<dbReference type="Gene3D" id="2.60.40.10">
    <property type="entry name" value="Immunoglobulins"/>
    <property type="match status" value="6"/>
</dbReference>
<feature type="domain" description="Ig-like" evidence="14">
    <location>
        <begin position="313"/>
        <end position="420"/>
    </location>
</feature>
<evidence type="ECO:0000313" key="16">
    <source>
        <dbReference type="EMBL" id="OWF39867.1"/>
    </source>
</evidence>
<feature type="region of interest" description="Disordered" evidence="11">
    <location>
        <begin position="789"/>
        <end position="918"/>
    </location>
</feature>
<feature type="compositionally biased region" description="Basic and acidic residues" evidence="11">
    <location>
        <begin position="793"/>
        <end position="807"/>
    </location>
</feature>
<dbReference type="InterPro" id="IPR009138">
    <property type="entry name" value="Neural_cell_adh"/>
</dbReference>
<dbReference type="PROSITE" id="PS50853">
    <property type="entry name" value="FN3"/>
    <property type="match status" value="1"/>
</dbReference>
<evidence type="ECO:0000313" key="17">
    <source>
        <dbReference type="Proteomes" id="UP000242188"/>
    </source>
</evidence>
<evidence type="ECO:0000256" key="5">
    <source>
        <dbReference type="ARBA" id="ARBA00022889"/>
    </source>
</evidence>
<evidence type="ECO:0000256" key="8">
    <source>
        <dbReference type="ARBA" id="ARBA00023157"/>
    </source>
</evidence>
<dbReference type="GO" id="GO:0030424">
    <property type="term" value="C:axon"/>
    <property type="evidence" value="ECO:0007669"/>
    <property type="project" value="TreeGrafter"/>
</dbReference>
<dbReference type="InterPro" id="IPR007110">
    <property type="entry name" value="Ig-like_dom"/>
</dbReference>
<keyword evidence="8" id="KW-1015">Disulfide bond</keyword>
<name>A0A210PTM7_MIZYE</name>
<dbReference type="SMART" id="SM00060">
    <property type="entry name" value="FN3"/>
    <property type="match status" value="2"/>
</dbReference>
<organism evidence="16 17">
    <name type="scientific">Mizuhopecten yessoensis</name>
    <name type="common">Japanese scallop</name>
    <name type="synonym">Patinopecten yessoensis</name>
    <dbReference type="NCBI Taxonomy" id="6573"/>
    <lineage>
        <taxon>Eukaryota</taxon>
        <taxon>Metazoa</taxon>
        <taxon>Spiralia</taxon>
        <taxon>Lophotrochozoa</taxon>
        <taxon>Mollusca</taxon>
        <taxon>Bivalvia</taxon>
        <taxon>Autobranchia</taxon>
        <taxon>Pteriomorphia</taxon>
        <taxon>Pectinida</taxon>
        <taxon>Pectinoidea</taxon>
        <taxon>Pectinidae</taxon>
        <taxon>Mizuhopecten</taxon>
    </lineage>
</organism>
<dbReference type="InterPro" id="IPR036116">
    <property type="entry name" value="FN3_sf"/>
</dbReference>
<dbReference type="SMART" id="SM00408">
    <property type="entry name" value="IGc2"/>
    <property type="match status" value="5"/>
</dbReference>
<evidence type="ECO:0000256" key="11">
    <source>
        <dbReference type="SAM" id="MobiDB-lite"/>
    </source>
</evidence>
<dbReference type="Pfam" id="PF00041">
    <property type="entry name" value="fn3"/>
    <property type="match status" value="1"/>
</dbReference>
<gene>
    <name evidence="16" type="ORF">KP79_PYT22078</name>
</gene>
<keyword evidence="4" id="KW-0677">Repeat</keyword>
<comment type="caution">
    <text evidence="16">The sequence shown here is derived from an EMBL/GenBank/DDBJ whole genome shotgun (WGS) entry which is preliminary data.</text>
</comment>
<keyword evidence="10" id="KW-0393">Immunoglobulin domain</keyword>
<keyword evidence="2 12" id="KW-0812">Transmembrane</keyword>
<dbReference type="OrthoDB" id="6282755at2759"/>
<dbReference type="SMART" id="SM00409">
    <property type="entry name" value="IG"/>
    <property type="match status" value="5"/>
</dbReference>
<evidence type="ECO:0000256" key="6">
    <source>
        <dbReference type="ARBA" id="ARBA00022989"/>
    </source>
</evidence>
<keyword evidence="3 13" id="KW-0732">Signal</keyword>
<evidence type="ECO:0000256" key="7">
    <source>
        <dbReference type="ARBA" id="ARBA00023136"/>
    </source>
</evidence>
<dbReference type="SUPFAM" id="SSF48726">
    <property type="entry name" value="Immunoglobulin"/>
    <property type="match status" value="5"/>
</dbReference>
<evidence type="ECO:0000256" key="2">
    <source>
        <dbReference type="ARBA" id="ARBA00022692"/>
    </source>
</evidence>
<evidence type="ECO:0000256" key="4">
    <source>
        <dbReference type="ARBA" id="ARBA00022737"/>
    </source>
</evidence>
<sequence>MDNFTYILLLQGFLLLFVSNCQSQDVPDVFIEGLPTRDVLGTTNALFICKTSGPDDGQDPQLKWFDPNNNQILENSQDKHLKLQPQTLRNVLNVQLENITMSMAGIYTCKGVIGSEVKEDTVTLSVSTPIIITGIKTEQHFTQGEDATVACSLKGSSFTIAWLDNNRNAVRYDNPRMTQNENGLAIKNITTSDSGVYQCTISTTSTFKSVNINVTVMVEPVIIQSPSRQETITGESMRMECRATGIPEPKYRWFKNGQTNALVDGDRFTINAEVGSFVIKEVIEDDEGIYRCEAFNDAGKAQNEAELDVLIPPSIRELNNMTANEGTSVTLRCVVSGNPLNSVTWRKGDISFSTGNQDVDGNSGDTVSVKTNVRETDFQEQNERISELTINNLVPGDAGLYECHADGGKSGTAEGSSLLTVRYKPVFAKDQTEHNYTWAGQTGVLRCTTFGEPLPNIVWFRDDVMIQQGQSYFDQTDRQVDAVTREGLLMIRVDFGNENEVYTTYTCQATNDMGVGRKNISLIKSSVPVLREVSQLELTPKTVKFGIEVGSVTNGPAPTAVVVEYGNGNVSEIPLNKNGPTIVNISSLLVSTPYTFHFYAKSMAGRSLPKVVSLTTLAMRNPYPVQVMSRPDSELSTKYRLQWTIPKTGGSPLTKINIRYRRVSVLDEKSVDNQYQFSKEKTGWFTLDPLPGGTTTTTIHSLEPSEYYQVEVTAENLLGTSDPEPFIFRMAQKMAKSALEDDLGLPIGIIILIVIVVFVVLFVVVDVTCYFRNKCGVIMCLKERVGHAGSADTRSKEPIMESGESEKGTLPIGGVQNKDGHLVEDEKKVPLLDSDGGAKDEVEEENEVPAKEAEEIEPEDKQEDGADNKPVAEGTEAKDDTTTAPEPAGDPVPPPQVATTPSASDGPAELPVATEPSA</sequence>
<dbReference type="CDD" id="cd00063">
    <property type="entry name" value="FN3"/>
    <property type="match status" value="1"/>
</dbReference>
<evidence type="ECO:0000256" key="10">
    <source>
        <dbReference type="ARBA" id="ARBA00023319"/>
    </source>
</evidence>
<evidence type="ECO:0000256" key="1">
    <source>
        <dbReference type="ARBA" id="ARBA00004167"/>
    </source>
</evidence>
<accession>A0A210PTM7</accession>
<dbReference type="SUPFAM" id="SSF49265">
    <property type="entry name" value="Fibronectin type III"/>
    <property type="match status" value="1"/>
</dbReference>
<evidence type="ECO:0000259" key="15">
    <source>
        <dbReference type="PROSITE" id="PS50853"/>
    </source>
</evidence>
<dbReference type="InterPro" id="IPR003599">
    <property type="entry name" value="Ig_sub"/>
</dbReference>
<keyword evidence="17" id="KW-1185">Reference proteome</keyword>
<dbReference type="PANTHER" id="PTHR10075">
    <property type="entry name" value="BASIGIN RELATED"/>
    <property type="match status" value="1"/>
</dbReference>
<feature type="compositionally biased region" description="Basic and acidic residues" evidence="11">
    <location>
        <begin position="818"/>
        <end position="840"/>
    </location>
</feature>
<keyword evidence="6 12" id="KW-1133">Transmembrane helix</keyword>
<proteinExistence type="predicted"/>
<dbReference type="STRING" id="6573.A0A210PTM7"/>
<protein>
    <submittedName>
        <fullName evidence="16">Neural cell adhesion molecule 2</fullName>
    </submittedName>
</protein>
<evidence type="ECO:0000256" key="12">
    <source>
        <dbReference type="SAM" id="Phobius"/>
    </source>
</evidence>
<feature type="domain" description="Ig-like" evidence="14">
    <location>
        <begin position="425"/>
        <end position="521"/>
    </location>
</feature>
<reference evidence="16 17" key="1">
    <citation type="journal article" date="2017" name="Nat. Ecol. Evol.">
        <title>Scallop genome provides insights into evolution of bilaterian karyotype and development.</title>
        <authorList>
            <person name="Wang S."/>
            <person name="Zhang J."/>
            <person name="Jiao W."/>
            <person name="Li J."/>
            <person name="Xun X."/>
            <person name="Sun Y."/>
            <person name="Guo X."/>
            <person name="Huan P."/>
            <person name="Dong B."/>
            <person name="Zhang L."/>
            <person name="Hu X."/>
            <person name="Sun X."/>
            <person name="Wang J."/>
            <person name="Zhao C."/>
            <person name="Wang Y."/>
            <person name="Wang D."/>
            <person name="Huang X."/>
            <person name="Wang R."/>
            <person name="Lv J."/>
            <person name="Li Y."/>
            <person name="Zhang Z."/>
            <person name="Liu B."/>
            <person name="Lu W."/>
            <person name="Hui Y."/>
            <person name="Liang J."/>
            <person name="Zhou Z."/>
            <person name="Hou R."/>
            <person name="Li X."/>
            <person name="Liu Y."/>
            <person name="Li H."/>
            <person name="Ning X."/>
            <person name="Lin Y."/>
            <person name="Zhao L."/>
            <person name="Xing Q."/>
            <person name="Dou J."/>
            <person name="Li Y."/>
            <person name="Mao J."/>
            <person name="Guo H."/>
            <person name="Dou H."/>
            <person name="Li T."/>
            <person name="Mu C."/>
            <person name="Jiang W."/>
            <person name="Fu Q."/>
            <person name="Fu X."/>
            <person name="Miao Y."/>
            <person name="Liu J."/>
            <person name="Yu Q."/>
            <person name="Li R."/>
            <person name="Liao H."/>
            <person name="Li X."/>
            <person name="Kong Y."/>
            <person name="Jiang Z."/>
            <person name="Chourrout D."/>
            <person name="Li R."/>
            <person name="Bao Z."/>
        </authorList>
    </citation>
    <scope>NUCLEOTIDE SEQUENCE [LARGE SCALE GENOMIC DNA]</scope>
    <source>
        <strain evidence="16 17">PY_sf001</strain>
    </source>
</reference>
<keyword evidence="7 12" id="KW-0472">Membrane</keyword>
<dbReference type="Pfam" id="PF07679">
    <property type="entry name" value="I-set"/>
    <property type="match status" value="2"/>
</dbReference>
<dbReference type="FunFam" id="2.60.40.10:FF:000032">
    <property type="entry name" value="palladin isoform X1"/>
    <property type="match status" value="1"/>
</dbReference>
<feature type="signal peptide" evidence="13">
    <location>
        <begin position="1"/>
        <end position="23"/>
    </location>
</feature>
<feature type="chain" id="PRO_5012826504" evidence="13">
    <location>
        <begin position="24"/>
        <end position="918"/>
    </location>
</feature>
<dbReference type="PANTHER" id="PTHR10075:SF100">
    <property type="entry name" value="FASCICLIN-2"/>
    <property type="match status" value="1"/>
</dbReference>
<dbReference type="Pfam" id="PF13927">
    <property type="entry name" value="Ig_3"/>
    <property type="match status" value="2"/>
</dbReference>
<dbReference type="GO" id="GO:0007156">
    <property type="term" value="P:homophilic cell adhesion via plasma membrane adhesion molecules"/>
    <property type="evidence" value="ECO:0007669"/>
    <property type="project" value="TreeGrafter"/>
</dbReference>
<keyword evidence="9" id="KW-0325">Glycoprotein</keyword>
<dbReference type="GO" id="GO:0005886">
    <property type="term" value="C:plasma membrane"/>
    <property type="evidence" value="ECO:0007669"/>
    <property type="project" value="TreeGrafter"/>
</dbReference>
<feature type="domain" description="Ig-like" evidence="14">
    <location>
        <begin position="27"/>
        <end position="125"/>
    </location>
</feature>
<comment type="subcellular location">
    <subcellularLocation>
        <location evidence="1">Membrane</location>
        <topology evidence="1">Single-pass membrane protein</topology>
    </subcellularLocation>
</comment>
<dbReference type="GO" id="GO:0007411">
    <property type="term" value="P:axon guidance"/>
    <property type="evidence" value="ECO:0007669"/>
    <property type="project" value="TreeGrafter"/>
</dbReference>
<dbReference type="InterPro" id="IPR013783">
    <property type="entry name" value="Ig-like_fold"/>
</dbReference>
<evidence type="ECO:0000256" key="13">
    <source>
        <dbReference type="SAM" id="SignalP"/>
    </source>
</evidence>
<keyword evidence="5" id="KW-0130">Cell adhesion</keyword>
<dbReference type="Proteomes" id="UP000242188">
    <property type="component" value="Unassembled WGS sequence"/>
</dbReference>
<dbReference type="EMBL" id="NEDP02005504">
    <property type="protein sequence ID" value="OWF39867.1"/>
    <property type="molecule type" value="Genomic_DNA"/>
</dbReference>
<feature type="domain" description="Ig-like" evidence="14">
    <location>
        <begin position="129"/>
        <end position="215"/>
    </location>
</feature>
<dbReference type="PROSITE" id="PS50835">
    <property type="entry name" value="IG_LIKE"/>
    <property type="match status" value="5"/>
</dbReference>
<dbReference type="GO" id="GO:0098632">
    <property type="term" value="F:cell-cell adhesion mediator activity"/>
    <property type="evidence" value="ECO:0007669"/>
    <property type="project" value="TreeGrafter"/>
</dbReference>
<dbReference type="InterPro" id="IPR003598">
    <property type="entry name" value="Ig_sub2"/>
</dbReference>
<feature type="transmembrane region" description="Helical" evidence="12">
    <location>
        <begin position="743"/>
        <end position="765"/>
    </location>
</feature>